<protein>
    <submittedName>
        <fullName evidence="1">Uncharacterized protein</fullName>
    </submittedName>
</protein>
<feature type="non-terminal residue" evidence="1">
    <location>
        <position position="1"/>
    </location>
</feature>
<comment type="caution">
    <text evidence="1">The sequence shown here is derived from an EMBL/GenBank/DDBJ whole genome shotgun (WGS) entry which is preliminary data.</text>
</comment>
<dbReference type="AlphaFoldDB" id="A0A8K0CL08"/>
<dbReference type="Proteomes" id="UP000801492">
    <property type="component" value="Unassembled WGS sequence"/>
</dbReference>
<name>A0A8K0CL08_IGNLU</name>
<reference evidence="1" key="1">
    <citation type="submission" date="2019-08" db="EMBL/GenBank/DDBJ databases">
        <title>The genome of the North American firefly Photinus pyralis.</title>
        <authorList>
            <consortium name="Photinus pyralis genome working group"/>
            <person name="Fallon T.R."/>
            <person name="Sander Lower S.E."/>
            <person name="Weng J.-K."/>
        </authorList>
    </citation>
    <scope>NUCLEOTIDE SEQUENCE</scope>
    <source>
        <strain evidence="1">TRF0915ILg1</strain>
        <tissue evidence="1">Whole body</tissue>
    </source>
</reference>
<evidence type="ECO:0000313" key="2">
    <source>
        <dbReference type="Proteomes" id="UP000801492"/>
    </source>
</evidence>
<organism evidence="1 2">
    <name type="scientific">Ignelater luminosus</name>
    <name type="common">Cucubano</name>
    <name type="synonym">Pyrophorus luminosus</name>
    <dbReference type="NCBI Taxonomy" id="2038154"/>
    <lineage>
        <taxon>Eukaryota</taxon>
        <taxon>Metazoa</taxon>
        <taxon>Ecdysozoa</taxon>
        <taxon>Arthropoda</taxon>
        <taxon>Hexapoda</taxon>
        <taxon>Insecta</taxon>
        <taxon>Pterygota</taxon>
        <taxon>Neoptera</taxon>
        <taxon>Endopterygota</taxon>
        <taxon>Coleoptera</taxon>
        <taxon>Polyphaga</taxon>
        <taxon>Elateriformia</taxon>
        <taxon>Elateroidea</taxon>
        <taxon>Elateridae</taxon>
        <taxon>Agrypninae</taxon>
        <taxon>Pyrophorini</taxon>
        <taxon>Ignelater</taxon>
    </lineage>
</organism>
<dbReference type="OrthoDB" id="10615457at2759"/>
<keyword evidence="2" id="KW-1185">Reference proteome</keyword>
<dbReference type="EMBL" id="VTPC01082723">
    <property type="protein sequence ID" value="KAF2887586.1"/>
    <property type="molecule type" value="Genomic_DNA"/>
</dbReference>
<proteinExistence type="predicted"/>
<evidence type="ECO:0000313" key="1">
    <source>
        <dbReference type="EMBL" id="KAF2887586.1"/>
    </source>
</evidence>
<gene>
    <name evidence="1" type="ORF">ILUMI_18587</name>
</gene>
<accession>A0A8K0CL08</accession>
<sequence>MDKYGLWPPDRHVYTEADFAPALVTDRLLVSGDSSIVEEPPPKQLSEIVTISQLKDYPSTSETSYIQ</sequence>